<accession>A0AA39JDB3</accession>
<dbReference type="AlphaFoldDB" id="A0AA39JDB3"/>
<name>A0AA39JDB3_ARMTA</name>
<protein>
    <submittedName>
        <fullName evidence="1">Uncharacterized protein</fullName>
    </submittedName>
</protein>
<dbReference type="RefSeq" id="XP_060323170.1">
    <property type="nucleotide sequence ID" value="XM_060474762.1"/>
</dbReference>
<gene>
    <name evidence="1" type="ORF">EV420DRAFT_1584483</name>
</gene>
<comment type="caution">
    <text evidence="1">The sequence shown here is derived from an EMBL/GenBank/DDBJ whole genome shotgun (WGS) entry which is preliminary data.</text>
</comment>
<sequence length="192" mass="21869">MADAQPWPQKFLMKSFPYAVHDSTTGESVFYGPYMRLLYHFPPLDGPFEIIPQFRVLATPRDSVDSVVTFTVELNKHPVLFILIKLLAPFRLDSKRQEADRQMRERFRDLHSDVVTPALPGIGTLLSFYRHDKATKSLTSPPIAADPNIMTDAVPKSLWDCEILDAASATRFREMVNEVKGDVCSYRNIPQI</sequence>
<dbReference type="EMBL" id="JAUEPS010000089">
    <property type="protein sequence ID" value="KAK0439239.1"/>
    <property type="molecule type" value="Genomic_DNA"/>
</dbReference>
<evidence type="ECO:0000313" key="1">
    <source>
        <dbReference type="EMBL" id="KAK0439239.1"/>
    </source>
</evidence>
<organism evidence="1 2">
    <name type="scientific">Armillaria tabescens</name>
    <name type="common">Ringless honey mushroom</name>
    <name type="synonym">Agaricus tabescens</name>
    <dbReference type="NCBI Taxonomy" id="1929756"/>
    <lineage>
        <taxon>Eukaryota</taxon>
        <taxon>Fungi</taxon>
        <taxon>Dikarya</taxon>
        <taxon>Basidiomycota</taxon>
        <taxon>Agaricomycotina</taxon>
        <taxon>Agaricomycetes</taxon>
        <taxon>Agaricomycetidae</taxon>
        <taxon>Agaricales</taxon>
        <taxon>Marasmiineae</taxon>
        <taxon>Physalacriaceae</taxon>
        <taxon>Desarmillaria</taxon>
    </lineage>
</organism>
<dbReference type="Proteomes" id="UP001175211">
    <property type="component" value="Unassembled WGS sequence"/>
</dbReference>
<dbReference type="GeneID" id="85358310"/>
<evidence type="ECO:0000313" key="2">
    <source>
        <dbReference type="Proteomes" id="UP001175211"/>
    </source>
</evidence>
<keyword evidence="2" id="KW-1185">Reference proteome</keyword>
<reference evidence="1" key="1">
    <citation type="submission" date="2023-06" db="EMBL/GenBank/DDBJ databases">
        <authorList>
            <consortium name="Lawrence Berkeley National Laboratory"/>
            <person name="Ahrendt S."/>
            <person name="Sahu N."/>
            <person name="Indic B."/>
            <person name="Wong-Bajracharya J."/>
            <person name="Merenyi Z."/>
            <person name="Ke H.-M."/>
            <person name="Monk M."/>
            <person name="Kocsube S."/>
            <person name="Drula E."/>
            <person name="Lipzen A."/>
            <person name="Balint B."/>
            <person name="Henrissat B."/>
            <person name="Andreopoulos B."/>
            <person name="Martin F.M."/>
            <person name="Harder C.B."/>
            <person name="Rigling D."/>
            <person name="Ford K.L."/>
            <person name="Foster G.D."/>
            <person name="Pangilinan J."/>
            <person name="Papanicolaou A."/>
            <person name="Barry K."/>
            <person name="LaButti K."/>
            <person name="Viragh M."/>
            <person name="Koriabine M."/>
            <person name="Yan M."/>
            <person name="Riley R."/>
            <person name="Champramary S."/>
            <person name="Plett K.L."/>
            <person name="Tsai I.J."/>
            <person name="Slot J."/>
            <person name="Sipos G."/>
            <person name="Plett J."/>
            <person name="Nagy L.G."/>
            <person name="Grigoriev I.V."/>
        </authorList>
    </citation>
    <scope>NUCLEOTIDE SEQUENCE</scope>
    <source>
        <strain evidence="1">CCBAS 213</strain>
    </source>
</reference>
<proteinExistence type="predicted"/>